<dbReference type="EMBL" id="QICH01000003">
    <property type="protein sequence ID" value="PXF62535.1"/>
    <property type="molecule type" value="Genomic_DNA"/>
</dbReference>
<keyword evidence="3" id="KW-1185">Reference proteome</keyword>
<evidence type="ECO:0000313" key="3">
    <source>
        <dbReference type="Proteomes" id="UP000247689"/>
    </source>
</evidence>
<dbReference type="Proteomes" id="UP000247689">
    <property type="component" value="Unassembled WGS sequence"/>
</dbReference>
<dbReference type="PANTHER" id="PTHR41795">
    <property type="entry name" value="EXOPOLYSACCHARIDE SYNTHESIS PROTEIN"/>
    <property type="match status" value="1"/>
</dbReference>
<evidence type="ECO:0000313" key="2">
    <source>
        <dbReference type="EMBL" id="PXF62535.1"/>
    </source>
</evidence>
<feature type="transmembrane region" description="Helical" evidence="1">
    <location>
        <begin position="175"/>
        <end position="194"/>
    </location>
</feature>
<dbReference type="OrthoDB" id="8635607at2"/>
<dbReference type="PANTHER" id="PTHR41795:SF1">
    <property type="entry name" value="EXOPOLYSACCHARIDE SYNTHESIS PROTEIN"/>
    <property type="match status" value="1"/>
</dbReference>
<dbReference type="PIRSF" id="PIRSF033239">
    <property type="entry name" value="ExoD"/>
    <property type="match status" value="1"/>
</dbReference>
<organism evidence="2 3">
    <name type="scientific">Kangiella spongicola</name>
    <dbReference type="NCBI Taxonomy" id="796379"/>
    <lineage>
        <taxon>Bacteria</taxon>
        <taxon>Pseudomonadati</taxon>
        <taxon>Pseudomonadota</taxon>
        <taxon>Gammaproteobacteria</taxon>
        <taxon>Kangiellales</taxon>
        <taxon>Kangiellaceae</taxon>
        <taxon>Kangiella</taxon>
    </lineage>
</organism>
<proteinExistence type="predicted"/>
<accession>A0A318D3V6</accession>
<protein>
    <submittedName>
        <fullName evidence="2">Exopolysaccharide biosynthesis protein exod</fullName>
    </submittedName>
</protein>
<reference evidence="2 3" key="1">
    <citation type="submission" date="2018-05" db="EMBL/GenBank/DDBJ databases">
        <title>Kangiella spongicola genome sequence.</title>
        <authorList>
            <person name="Maclea K.S."/>
            <person name="Goen A.E."/>
            <person name="Kelley C."/>
            <person name="Underriner A."/>
            <person name="Silverwood T."/>
            <person name="Trachtenberg A.M."/>
        </authorList>
    </citation>
    <scope>NUCLEOTIDE SEQUENCE [LARGE SCALE GENOMIC DNA]</scope>
    <source>
        <strain evidence="2 3">ATCC BAA-2076</strain>
    </source>
</reference>
<keyword evidence="1" id="KW-0472">Membrane</keyword>
<comment type="caution">
    <text evidence="2">The sequence shown here is derived from an EMBL/GenBank/DDBJ whole genome shotgun (WGS) entry which is preliminary data.</text>
</comment>
<name>A0A318D3V6_9GAMM</name>
<evidence type="ECO:0000256" key="1">
    <source>
        <dbReference type="SAM" id="Phobius"/>
    </source>
</evidence>
<keyword evidence="1" id="KW-0812">Transmembrane</keyword>
<dbReference type="AlphaFoldDB" id="A0A318D3V6"/>
<keyword evidence="1" id="KW-1133">Transmembrane helix</keyword>
<feature type="transmembrane region" description="Helical" evidence="1">
    <location>
        <begin position="151"/>
        <end position="168"/>
    </location>
</feature>
<gene>
    <name evidence="2" type="ORF">DL796_09335</name>
</gene>
<dbReference type="Pfam" id="PF06055">
    <property type="entry name" value="ExoD"/>
    <property type="match status" value="1"/>
</dbReference>
<dbReference type="InterPro" id="IPR010331">
    <property type="entry name" value="ExoD"/>
</dbReference>
<sequence>MSMPEKRMGITEVLKSVKDNAEGEDVELGEVVEHLEHRGFGPILLAPALVALFPTGAIPGIPSACGILIFLIAIQMAWGKKHPWLPNKLTSIGFSQDKLGKVIDKVCPYTKKVDRWFKPRVKILSEGVVKRFIAVLCALAGLVMIPLELVPFAVMLPAFAIVLAAVGLSTEDGVVITIASIIMVSSFYLLWVNYVQ</sequence>
<feature type="transmembrane region" description="Helical" evidence="1">
    <location>
        <begin position="57"/>
        <end position="78"/>
    </location>
</feature>